<gene>
    <name evidence="1" type="ORF">METZ01_LOCUS232244</name>
</gene>
<sequence length="54" mass="6220">ALHAAFDNGSSLNLRALNLLIAQMEQLELPPLKAEGERLWFMIPQEEIFKRLKD</sequence>
<evidence type="ECO:0000313" key="1">
    <source>
        <dbReference type="EMBL" id="SVB79390.1"/>
    </source>
</evidence>
<reference evidence="1" key="1">
    <citation type="submission" date="2018-05" db="EMBL/GenBank/DDBJ databases">
        <authorList>
            <person name="Lanie J.A."/>
            <person name="Ng W.-L."/>
            <person name="Kazmierczak K.M."/>
            <person name="Andrzejewski T.M."/>
            <person name="Davidsen T.M."/>
            <person name="Wayne K.J."/>
            <person name="Tettelin H."/>
            <person name="Glass J.I."/>
            <person name="Rusch D."/>
            <person name="Podicherti R."/>
            <person name="Tsui H.-C.T."/>
            <person name="Winkler M.E."/>
        </authorList>
    </citation>
    <scope>NUCLEOTIDE SEQUENCE</scope>
</reference>
<name>A0A382GWH0_9ZZZZ</name>
<evidence type="ECO:0008006" key="2">
    <source>
        <dbReference type="Google" id="ProtNLM"/>
    </source>
</evidence>
<proteinExistence type="predicted"/>
<feature type="non-terminal residue" evidence="1">
    <location>
        <position position="1"/>
    </location>
</feature>
<dbReference type="EMBL" id="UINC01057814">
    <property type="protein sequence ID" value="SVB79390.1"/>
    <property type="molecule type" value="Genomic_DNA"/>
</dbReference>
<dbReference type="AlphaFoldDB" id="A0A382GWH0"/>
<accession>A0A382GWH0</accession>
<organism evidence="1">
    <name type="scientific">marine metagenome</name>
    <dbReference type="NCBI Taxonomy" id="408172"/>
    <lineage>
        <taxon>unclassified sequences</taxon>
        <taxon>metagenomes</taxon>
        <taxon>ecological metagenomes</taxon>
    </lineage>
</organism>
<protein>
    <recommendedName>
        <fullName evidence="2">MutL C-terminal dimerisation domain-containing protein</fullName>
    </recommendedName>
</protein>